<dbReference type="Proteomes" id="UP001562159">
    <property type="component" value="Unassembled WGS sequence"/>
</dbReference>
<proteinExistence type="predicted"/>
<dbReference type="InterPro" id="IPR029127">
    <property type="entry name" value="MvaI_BcnI"/>
</dbReference>
<dbReference type="GO" id="GO:0004519">
    <property type="term" value="F:endonuclease activity"/>
    <property type="evidence" value="ECO:0007669"/>
    <property type="project" value="UniProtKB-KW"/>
</dbReference>
<feature type="domain" description="MvaI/BcnI restriction endonuclease" evidence="1">
    <location>
        <begin position="178"/>
        <end position="391"/>
    </location>
</feature>
<reference evidence="2 3" key="1">
    <citation type="submission" date="2024-07" db="EMBL/GenBank/DDBJ databases">
        <title>Molecular mechanisms and environmental adaptations of flagellar loss and biofilm growth of Rhodanobacter under environmental stress.</title>
        <authorList>
            <person name="Chen M."/>
        </authorList>
    </citation>
    <scope>NUCLEOTIDE SEQUENCE [LARGE SCALE GENOMIC DNA]</scope>
    <source>
        <strain evidence="2 3">RS22</strain>
    </source>
</reference>
<dbReference type="Gene3D" id="3.30.70.3570">
    <property type="entry name" value="MvaI/BcnI restriction endonuclease, recognition domain"/>
    <property type="match status" value="1"/>
</dbReference>
<dbReference type="Gene3D" id="3.40.210.20">
    <property type="entry name" value="MvaI/BcnI restriction endonuclease, catalytic domain"/>
    <property type="match status" value="1"/>
</dbReference>
<dbReference type="EMBL" id="JBGBPY010000001">
    <property type="protein sequence ID" value="MEY2182179.1"/>
    <property type="molecule type" value="Genomic_DNA"/>
</dbReference>
<protein>
    <submittedName>
        <fullName evidence="2">MvaI/BcnI family restriction endonuclease</fullName>
    </submittedName>
</protein>
<name>A0ABV4ARJ3_9GAMM</name>
<dbReference type="InterPro" id="IPR043004">
    <property type="entry name" value="MvaI_BcnI_cat"/>
</dbReference>
<organism evidence="2 3">
    <name type="scientific">Rhodanobacter humi</name>
    <dbReference type="NCBI Taxonomy" id="1888173"/>
    <lineage>
        <taxon>Bacteria</taxon>
        <taxon>Pseudomonadati</taxon>
        <taxon>Pseudomonadota</taxon>
        <taxon>Gammaproteobacteria</taxon>
        <taxon>Lysobacterales</taxon>
        <taxon>Rhodanobacteraceae</taxon>
        <taxon>Rhodanobacter</taxon>
    </lineage>
</organism>
<keyword evidence="2" id="KW-0378">Hydrolase</keyword>
<comment type="caution">
    <text evidence="2">The sequence shown here is derived from an EMBL/GenBank/DDBJ whole genome shotgun (WGS) entry which is preliminary data.</text>
</comment>
<dbReference type="InterPro" id="IPR043005">
    <property type="entry name" value="MvaI_BcnI_rec"/>
</dbReference>
<evidence type="ECO:0000313" key="2">
    <source>
        <dbReference type="EMBL" id="MEY2182179.1"/>
    </source>
</evidence>
<keyword evidence="2" id="KW-0540">Nuclease</keyword>
<dbReference type="SUPFAM" id="SSF101936">
    <property type="entry name" value="DNA-binding pseudobarrel domain"/>
    <property type="match status" value="1"/>
</dbReference>
<dbReference type="InterPro" id="IPR015300">
    <property type="entry name" value="DNA-bd_pseudobarrel_sf"/>
</dbReference>
<accession>A0ABV4ARJ3</accession>
<gene>
    <name evidence="2" type="ORF">AB7878_07085</name>
</gene>
<sequence>MTASLTAYAEELATACKIQSRPTEVFAKILTSNDDSGRHGVLIPNEMYSFFPELPVPDPRENSTILFHSMGAAERTLMTLGWKYYQRYPERRITRLNSSLNDIQHGRRLLIFVRLSDHQGNQNYITDTCVEGVDPRFYSLLELIFGPKVPAAEGAFVRLPISGPRFSIDNNLEELLGHFDRINAMGPVNSLRSGDTGIGYTFETLIGIEENNDKRADFKGIEIKCKLKRNSGSSGKVNLFQQAPTWMEKMDARARLRLIGQERPDGLFACYSQVTPHPNNLGLRLKVNPSPGNLFLCKDDLGIGYWTRDTLAERLAEKHSRAIFVKAKPSCTANTVRYHYQDVVYCERPDIGRFIDLVESNKLVFEFTMRENSSGRVRNHGYPWRLNDESFLDQLYAVQVQLRGGAS</sequence>
<dbReference type="CDD" id="cd22347">
    <property type="entry name" value="PDDEXK_nuclease"/>
    <property type="match status" value="1"/>
</dbReference>
<dbReference type="Gene3D" id="2.40.330.10">
    <property type="entry name" value="DNA-binding pseudobarrel domain"/>
    <property type="match status" value="1"/>
</dbReference>
<evidence type="ECO:0000259" key="1">
    <source>
        <dbReference type="Pfam" id="PF15515"/>
    </source>
</evidence>
<evidence type="ECO:0000313" key="3">
    <source>
        <dbReference type="Proteomes" id="UP001562159"/>
    </source>
</evidence>
<dbReference type="Pfam" id="PF15515">
    <property type="entry name" value="MvaI_BcnI"/>
    <property type="match status" value="1"/>
</dbReference>
<keyword evidence="3" id="KW-1185">Reference proteome</keyword>
<keyword evidence="2" id="KW-0255">Endonuclease</keyword>